<evidence type="ECO:0000313" key="3">
    <source>
        <dbReference type="Proteomes" id="UP000039865"/>
    </source>
</evidence>
<evidence type="ECO:0000313" key="2">
    <source>
        <dbReference type="EMBL" id="CDW83130.1"/>
    </source>
</evidence>
<dbReference type="EMBL" id="CCKQ01011556">
    <property type="protein sequence ID" value="CDW83130.1"/>
    <property type="molecule type" value="Genomic_DNA"/>
</dbReference>
<sequence>MLAVFVDWSAIIVELIKIKNIDYFTRDCQYMNRQDQKKFLPDNNGKEEVRGHQPIRIL</sequence>
<feature type="region of interest" description="Disordered" evidence="1">
    <location>
        <begin position="39"/>
        <end position="58"/>
    </location>
</feature>
<dbReference type="Proteomes" id="UP000039865">
    <property type="component" value="Unassembled WGS sequence"/>
</dbReference>
<name>A0A078AL91_STYLE</name>
<keyword evidence="3" id="KW-1185">Reference proteome</keyword>
<reference evidence="2 3" key="1">
    <citation type="submission" date="2014-06" db="EMBL/GenBank/DDBJ databases">
        <authorList>
            <person name="Swart Estienne"/>
        </authorList>
    </citation>
    <scope>NUCLEOTIDE SEQUENCE [LARGE SCALE GENOMIC DNA]</scope>
    <source>
        <strain evidence="2 3">130c</strain>
    </source>
</reference>
<organism evidence="2 3">
    <name type="scientific">Stylonychia lemnae</name>
    <name type="common">Ciliate</name>
    <dbReference type="NCBI Taxonomy" id="5949"/>
    <lineage>
        <taxon>Eukaryota</taxon>
        <taxon>Sar</taxon>
        <taxon>Alveolata</taxon>
        <taxon>Ciliophora</taxon>
        <taxon>Intramacronucleata</taxon>
        <taxon>Spirotrichea</taxon>
        <taxon>Stichotrichia</taxon>
        <taxon>Sporadotrichida</taxon>
        <taxon>Oxytrichidae</taxon>
        <taxon>Stylonychinae</taxon>
        <taxon>Stylonychia</taxon>
    </lineage>
</organism>
<evidence type="ECO:0000256" key="1">
    <source>
        <dbReference type="SAM" id="MobiDB-lite"/>
    </source>
</evidence>
<dbReference type="AlphaFoldDB" id="A0A078AL91"/>
<dbReference type="InParanoid" id="A0A078AL91"/>
<feature type="compositionally biased region" description="Basic and acidic residues" evidence="1">
    <location>
        <begin position="39"/>
        <end position="51"/>
    </location>
</feature>
<protein>
    <submittedName>
        <fullName evidence="2">Uncharacterized protein</fullName>
    </submittedName>
</protein>
<accession>A0A078AL91</accession>
<proteinExistence type="predicted"/>
<gene>
    <name evidence="2" type="primary">Contig15878.g16928</name>
    <name evidence="2" type="ORF">STYLEM_12169</name>
</gene>